<evidence type="ECO:0000256" key="1">
    <source>
        <dbReference type="SAM" id="Phobius"/>
    </source>
</evidence>
<feature type="transmembrane region" description="Helical" evidence="1">
    <location>
        <begin position="63"/>
        <end position="82"/>
    </location>
</feature>
<keyword evidence="5" id="KW-1185">Reference proteome</keyword>
<dbReference type="CDD" id="cd01949">
    <property type="entry name" value="GGDEF"/>
    <property type="match status" value="1"/>
</dbReference>
<dbReference type="SUPFAM" id="SSF55073">
    <property type="entry name" value="Nucleotide cyclase"/>
    <property type="match status" value="1"/>
</dbReference>
<gene>
    <name evidence="4" type="primary">cph2_1</name>
    <name evidence="4" type="ORF">LAL4801_00009</name>
</gene>
<dbReference type="EMBL" id="CXST01000001">
    <property type="protein sequence ID" value="CTQ41591.1"/>
    <property type="molecule type" value="Genomic_DNA"/>
</dbReference>
<sequence>MGSNWMTSALTAFKTWVAGDSGDPDVALAQYQFIQRQTPFLYMMSLAGGWGLSVTHWSVAPIALTLVVPLLVTAFAVQRIVTVRRRQKETPSHAEILAWQKQAKVLAVVSPAIFSIWVLSLFPYGGPYLQVQVVFTIAVANLVLLFCLIHFRAVALINAFCANTLYFIYFAIAGEHVFTYFALYGIAASMGAFFILNNHYRGFIKLIRTGRDLKRHSEELEHKQDETQKLSDLNYYIANHDHMTGLPNRRCFLLELDQSFRSARQSGEPLSLCVFDLGGLRAINNIYGLNTGDQILLEVVRRLKSKLAPQMFVARIAGDEFALLAVGDEAAFSDVSSFFDELFAESCQLPEASMKLNYAAGIAHLDESVLSPTDLLEHAVYVLQEAKLNRNEPVAVFGPRHSEQMLSHARVTQALQSADIEAELSVAFQPIVDVAHNRITGVECLARWNSPLLGNVPPGEFIPIAERCGVINRLTLVLLRKALEAARHWPADLKLSFNLSASNLSSRGFVQEILDLLESFGFEPGRLHCEVTETSVMWDFKEASRAILALKETGIRLSLDDFGTGYSSLSHVHKLPLDCIKVDRSFVHGIRPDTAGYGIVKSLLALSRDMGIACVVEGVETEEELSVLKSLGTSEVQGYLFSRPLSEADLGRLFAKGMTLSSGTMQSDDPPVALEAAQAG</sequence>
<evidence type="ECO:0000259" key="3">
    <source>
        <dbReference type="PROSITE" id="PS50887"/>
    </source>
</evidence>
<dbReference type="PROSITE" id="PS50883">
    <property type="entry name" value="EAL"/>
    <property type="match status" value="1"/>
</dbReference>
<feature type="domain" description="EAL" evidence="2">
    <location>
        <begin position="408"/>
        <end position="658"/>
    </location>
</feature>
<dbReference type="Proteomes" id="UP000048926">
    <property type="component" value="Unassembled WGS sequence"/>
</dbReference>
<dbReference type="Gene3D" id="3.30.70.270">
    <property type="match status" value="1"/>
</dbReference>
<keyword evidence="1" id="KW-0472">Membrane</keyword>
<dbReference type="InterPro" id="IPR000160">
    <property type="entry name" value="GGDEF_dom"/>
</dbReference>
<proteinExistence type="predicted"/>
<keyword evidence="1" id="KW-0812">Transmembrane</keyword>
<dbReference type="InterPro" id="IPR050706">
    <property type="entry name" value="Cyclic-di-GMP_PDE-like"/>
</dbReference>
<dbReference type="Pfam" id="PF00990">
    <property type="entry name" value="GGDEF"/>
    <property type="match status" value="1"/>
</dbReference>
<feature type="domain" description="GGDEF" evidence="3">
    <location>
        <begin position="268"/>
        <end position="399"/>
    </location>
</feature>
<evidence type="ECO:0000313" key="5">
    <source>
        <dbReference type="Proteomes" id="UP000048926"/>
    </source>
</evidence>
<dbReference type="OrthoDB" id="9814202at2"/>
<dbReference type="CDD" id="cd01948">
    <property type="entry name" value="EAL"/>
    <property type="match status" value="1"/>
</dbReference>
<dbReference type="STRING" id="187304.B0E33_01935"/>
<dbReference type="NCBIfam" id="TIGR00254">
    <property type="entry name" value="GGDEF"/>
    <property type="match status" value="1"/>
</dbReference>
<feature type="transmembrane region" description="Helical" evidence="1">
    <location>
        <begin position="128"/>
        <end position="148"/>
    </location>
</feature>
<dbReference type="InterPro" id="IPR001633">
    <property type="entry name" value="EAL_dom"/>
</dbReference>
<dbReference type="Gene3D" id="3.20.20.450">
    <property type="entry name" value="EAL domain"/>
    <property type="match status" value="1"/>
</dbReference>
<dbReference type="PANTHER" id="PTHR33121:SF71">
    <property type="entry name" value="OXYGEN SENSOR PROTEIN DOSP"/>
    <property type="match status" value="1"/>
</dbReference>
<dbReference type="AlphaFoldDB" id="A0A0M6XUS8"/>
<feature type="transmembrane region" description="Helical" evidence="1">
    <location>
        <begin position="103"/>
        <end position="122"/>
    </location>
</feature>
<dbReference type="SMART" id="SM00267">
    <property type="entry name" value="GGDEF"/>
    <property type="match status" value="1"/>
</dbReference>
<dbReference type="SUPFAM" id="SSF141868">
    <property type="entry name" value="EAL domain-like"/>
    <property type="match status" value="1"/>
</dbReference>
<keyword evidence="1" id="KW-1133">Transmembrane helix</keyword>
<dbReference type="GO" id="GO:0071111">
    <property type="term" value="F:cyclic-guanylate-specific phosphodiesterase activity"/>
    <property type="evidence" value="ECO:0007669"/>
    <property type="project" value="InterPro"/>
</dbReference>
<organism evidence="4 5">
    <name type="scientific">Roseibium aggregatum</name>
    <dbReference type="NCBI Taxonomy" id="187304"/>
    <lineage>
        <taxon>Bacteria</taxon>
        <taxon>Pseudomonadati</taxon>
        <taxon>Pseudomonadota</taxon>
        <taxon>Alphaproteobacteria</taxon>
        <taxon>Hyphomicrobiales</taxon>
        <taxon>Stappiaceae</taxon>
        <taxon>Roseibium</taxon>
    </lineage>
</organism>
<dbReference type="SMART" id="SM00052">
    <property type="entry name" value="EAL"/>
    <property type="match status" value="1"/>
</dbReference>
<dbReference type="InterPro" id="IPR029787">
    <property type="entry name" value="Nucleotide_cyclase"/>
</dbReference>
<dbReference type="PROSITE" id="PS50887">
    <property type="entry name" value="GGDEF"/>
    <property type="match status" value="1"/>
</dbReference>
<dbReference type="Pfam" id="PF00563">
    <property type="entry name" value="EAL"/>
    <property type="match status" value="1"/>
</dbReference>
<reference evidence="5" key="1">
    <citation type="submission" date="2015-07" db="EMBL/GenBank/DDBJ databases">
        <authorList>
            <person name="Rodrigo-Torres Lidia"/>
            <person name="Arahal R.David."/>
        </authorList>
    </citation>
    <scope>NUCLEOTIDE SEQUENCE [LARGE SCALE GENOMIC DNA]</scope>
    <source>
        <strain evidence="5">CECT 4801</strain>
    </source>
</reference>
<evidence type="ECO:0000259" key="2">
    <source>
        <dbReference type="PROSITE" id="PS50883"/>
    </source>
</evidence>
<protein>
    <submittedName>
        <fullName evidence="4">Bacteriophytochrome cph2</fullName>
    </submittedName>
</protein>
<name>A0A0M6XUS8_9HYPH</name>
<dbReference type="PANTHER" id="PTHR33121">
    <property type="entry name" value="CYCLIC DI-GMP PHOSPHODIESTERASE PDEF"/>
    <property type="match status" value="1"/>
</dbReference>
<accession>A0A0M6XUS8</accession>
<dbReference type="InterPro" id="IPR043128">
    <property type="entry name" value="Rev_trsase/Diguanyl_cyclase"/>
</dbReference>
<evidence type="ECO:0000313" key="4">
    <source>
        <dbReference type="EMBL" id="CTQ41591.1"/>
    </source>
</evidence>
<dbReference type="InterPro" id="IPR035919">
    <property type="entry name" value="EAL_sf"/>
</dbReference>